<dbReference type="PATRIC" id="fig|740709.3.peg.59"/>
<keyword evidence="1" id="KW-0732">Signal</keyword>
<reference evidence="2 3" key="1">
    <citation type="journal article" date="2012" name="J. Bacteriol.">
        <title>Genome Sequence of Idiomarina xiamenensis Type Strain 10-D-4.</title>
        <authorList>
            <person name="Lai Q."/>
            <person name="Wang L."/>
            <person name="Wang W."/>
            <person name="Shao Z."/>
        </authorList>
    </citation>
    <scope>NUCLEOTIDE SEQUENCE [LARGE SCALE GENOMIC DNA]</scope>
    <source>
        <strain evidence="2 3">10-D-4</strain>
    </source>
</reference>
<evidence type="ECO:0000313" key="3">
    <source>
        <dbReference type="Proteomes" id="UP000014115"/>
    </source>
</evidence>
<organism evidence="2 3">
    <name type="scientific">Idiomarina xiamenensis 10-D-4</name>
    <dbReference type="NCBI Taxonomy" id="740709"/>
    <lineage>
        <taxon>Bacteria</taxon>
        <taxon>Pseudomonadati</taxon>
        <taxon>Pseudomonadota</taxon>
        <taxon>Gammaproteobacteria</taxon>
        <taxon>Alteromonadales</taxon>
        <taxon>Idiomarinaceae</taxon>
        <taxon>Idiomarina</taxon>
    </lineage>
</organism>
<evidence type="ECO:0000313" key="2">
    <source>
        <dbReference type="EMBL" id="EKE87488.1"/>
    </source>
</evidence>
<dbReference type="STRING" id="740709.A10D4_00290"/>
<dbReference type="Proteomes" id="UP000014115">
    <property type="component" value="Unassembled WGS sequence"/>
</dbReference>
<evidence type="ECO:0008006" key="4">
    <source>
        <dbReference type="Google" id="ProtNLM"/>
    </source>
</evidence>
<proteinExistence type="predicted"/>
<evidence type="ECO:0000256" key="1">
    <source>
        <dbReference type="SAM" id="SignalP"/>
    </source>
</evidence>
<comment type="caution">
    <text evidence="2">The sequence shown here is derived from an EMBL/GenBank/DDBJ whole genome shotgun (WGS) entry which is preliminary data.</text>
</comment>
<dbReference type="RefSeq" id="WP_008486980.1">
    <property type="nucleotide sequence ID" value="NZ_AMRG01000001.1"/>
</dbReference>
<dbReference type="EMBL" id="AMRG01000001">
    <property type="protein sequence ID" value="EKE87488.1"/>
    <property type="molecule type" value="Genomic_DNA"/>
</dbReference>
<feature type="signal peptide" evidence="1">
    <location>
        <begin position="1"/>
        <end position="31"/>
    </location>
</feature>
<keyword evidence="3" id="KW-1185">Reference proteome</keyword>
<dbReference type="AlphaFoldDB" id="K2KHM5"/>
<protein>
    <recommendedName>
        <fullName evidence="4">Transglutaminase-like domain-containing protein</fullName>
    </recommendedName>
</protein>
<sequence length="334" mass="37923">MIKLAGPVSKYCQQLALIVSLALGPTTLANATPAADPLVFQRQQQGQSVALSYAWQDQHQRPQQLTLNYDKRLLFDSFRDFRGYQKQRANREVKARLARYIREHQWHNVQVKLTPQQRAIRLLPTRANDNSPETQQRLMQLAQVQQEIYNQYLRDNYYSRIHTPAEGSLIKPDHIRIARDSMSIIKPIADSFRQQLGNNSQREYLNSIAYFIQSIPYRSLEADADSRGDGFNPPARLLYENQGDCDSKATLMLALIQELMPSIKAGIVYIPNHAFIAVSVSTRKDDQTIEHNGRKLVLIDPTGPAHLPLGSVSDSTLNAIHSQQYQLDMATSGL</sequence>
<gene>
    <name evidence="2" type="ORF">A10D4_00290</name>
</gene>
<dbReference type="eggNOG" id="ENOG5031DN4">
    <property type="taxonomic scope" value="Bacteria"/>
</dbReference>
<accession>K2KHM5</accession>
<dbReference type="OrthoDB" id="5592079at2"/>
<name>K2KHM5_9GAMM</name>
<feature type="chain" id="PRO_5003862930" description="Transglutaminase-like domain-containing protein" evidence="1">
    <location>
        <begin position="32"/>
        <end position="334"/>
    </location>
</feature>